<feature type="compositionally biased region" description="Basic and acidic residues" evidence="1">
    <location>
        <begin position="16"/>
        <end position="33"/>
    </location>
</feature>
<organism evidence="2 3">
    <name type="scientific">Gregarina niphandrodes</name>
    <name type="common">Septate eugregarine</name>
    <dbReference type="NCBI Taxonomy" id="110365"/>
    <lineage>
        <taxon>Eukaryota</taxon>
        <taxon>Sar</taxon>
        <taxon>Alveolata</taxon>
        <taxon>Apicomplexa</taxon>
        <taxon>Conoidasida</taxon>
        <taxon>Gregarinasina</taxon>
        <taxon>Eugregarinorida</taxon>
        <taxon>Gregarinidae</taxon>
        <taxon>Gregarina</taxon>
    </lineage>
</organism>
<proteinExistence type="predicted"/>
<feature type="region of interest" description="Disordered" evidence="1">
    <location>
        <begin position="684"/>
        <end position="704"/>
    </location>
</feature>
<keyword evidence="3" id="KW-1185">Reference proteome</keyword>
<protein>
    <recommendedName>
        <fullName evidence="4">PH domain-containing protein</fullName>
    </recommendedName>
</protein>
<evidence type="ECO:0000313" key="3">
    <source>
        <dbReference type="Proteomes" id="UP000019763"/>
    </source>
</evidence>
<evidence type="ECO:0000313" key="2">
    <source>
        <dbReference type="EMBL" id="EZG81147.1"/>
    </source>
</evidence>
<dbReference type="GeneID" id="22910990"/>
<dbReference type="EMBL" id="AFNH02000145">
    <property type="protein sequence ID" value="EZG81147.1"/>
    <property type="molecule type" value="Genomic_DNA"/>
</dbReference>
<feature type="compositionally biased region" description="Low complexity" evidence="1">
    <location>
        <begin position="538"/>
        <end position="553"/>
    </location>
</feature>
<gene>
    <name evidence="2" type="ORF">GNI_019980</name>
</gene>
<accession>A0A023BC20</accession>
<comment type="caution">
    <text evidence="2">The sequence shown here is derived from an EMBL/GenBank/DDBJ whole genome shotgun (WGS) entry which is preliminary data.</text>
</comment>
<evidence type="ECO:0008006" key="4">
    <source>
        <dbReference type="Google" id="ProtNLM"/>
    </source>
</evidence>
<evidence type="ECO:0000256" key="1">
    <source>
        <dbReference type="SAM" id="MobiDB-lite"/>
    </source>
</evidence>
<feature type="region of interest" description="Disordered" evidence="1">
    <location>
        <begin position="1"/>
        <end position="37"/>
    </location>
</feature>
<sequence length="704" mass="78047">MAYTSLNGQQLNRRIGLREPEKPPMPEVWESRPRSTNPLSLDEIGADLKKKNMMPAGQPLRATVYCTTQPEEVRPRGAVPEAYEQICRRMGLPTEHLVEAFGAEGFRVDKCFSAWKAGTDVLEVWKVDLFLSPFEPLIKIYFRRHKTSRLLLPDLYLQPLTHPMAVDCFADYQWPNGDRELLDIRHTSCVVGSFRNAREPVLFVCDNETRRSSLITILAVVTELAKIEHVRRRERFVSRSMPTTIGRQGDPGYSEELNAHFAEFLHEAALRLGTSAACAKYWRRSRRTWVLTWSGKKYVKKRYYLTIHRNQPFLMTLKSETKTGCFTEEYDYTAHSSSRACNSVTQKHSWSSFMKSERLAPHLTFVDNMRDDKPRTFFSFETSEDLKDFQQVIATLGYIHLRKEAGAEDTWSCPQSSSTDPAMEKTQLGVPGNNQLAVPAQGSCGQISSSVLVSNNVGDSSGGSPQFYEAPPLYVSSAGEPGHVFTASSFIPNPASTAVVNADGIRMVPRRAPKGSLFAPPAEEEEDTPFYNSYGLTTAVSSTTSSPSTPGTPRDMHSSPLKNTTAPMAAGKVATFLPSLDSSADPNAGPNGHLLNAVGANGLRKHRVPLGTVEAAPRETAPVTRLPESPTAPTTGNVGVGVVHTRRRWQEIVNFGPDGQVISEKHVDLGTECWQDDTFYAPVTRATSSMKKDLDASSVESDYD</sequence>
<reference evidence="2" key="1">
    <citation type="submission" date="2013-12" db="EMBL/GenBank/DDBJ databases">
        <authorList>
            <person name="Omoto C.K."/>
            <person name="Sibley D."/>
            <person name="Venepally P."/>
            <person name="Hadjithomas M."/>
            <person name="Karamycheva S."/>
            <person name="Brunk B."/>
            <person name="Roos D."/>
            <person name="Caler E."/>
            <person name="Lorenzi H."/>
        </authorList>
    </citation>
    <scope>NUCLEOTIDE SEQUENCE</scope>
</reference>
<feature type="region of interest" description="Disordered" evidence="1">
    <location>
        <begin position="538"/>
        <end position="562"/>
    </location>
</feature>
<feature type="compositionally biased region" description="Polar residues" evidence="1">
    <location>
        <begin position="1"/>
        <end position="12"/>
    </location>
</feature>
<dbReference type="RefSeq" id="XP_011134262.1">
    <property type="nucleotide sequence ID" value="XM_011135960.1"/>
</dbReference>
<dbReference type="VEuPathDB" id="CryptoDB:GNI_019980"/>
<name>A0A023BC20_GRENI</name>
<dbReference type="Proteomes" id="UP000019763">
    <property type="component" value="Unassembled WGS sequence"/>
</dbReference>
<dbReference type="AlphaFoldDB" id="A0A023BC20"/>